<comment type="caution">
    <text evidence="1">The sequence shown here is derived from an EMBL/GenBank/DDBJ whole genome shotgun (WGS) entry which is preliminary data.</text>
</comment>
<evidence type="ECO:0000313" key="1">
    <source>
        <dbReference type="EMBL" id="KAF5904591.1"/>
    </source>
</evidence>
<organism evidence="1 2">
    <name type="scientific">Clarias magur</name>
    <name type="common">Asian catfish</name>
    <name type="synonym">Macropteronotus magur</name>
    <dbReference type="NCBI Taxonomy" id="1594786"/>
    <lineage>
        <taxon>Eukaryota</taxon>
        <taxon>Metazoa</taxon>
        <taxon>Chordata</taxon>
        <taxon>Craniata</taxon>
        <taxon>Vertebrata</taxon>
        <taxon>Euteleostomi</taxon>
        <taxon>Actinopterygii</taxon>
        <taxon>Neopterygii</taxon>
        <taxon>Teleostei</taxon>
        <taxon>Ostariophysi</taxon>
        <taxon>Siluriformes</taxon>
        <taxon>Clariidae</taxon>
        <taxon>Clarias</taxon>
    </lineage>
</organism>
<keyword evidence="2" id="KW-1185">Reference proteome</keyword>
<gene>
    <name evidence="1" type="ORF">DAT39_005740</name>
</gene>
<proteinExistence type="predicted"/>
<sequence length="78" mass="8868">MTAPEPKHLEDTYSRVKTGSESIRGNTWCRVRTHHGFNTIIPQLLACFWKVGKTTHAGVRRTRGPLQERPELILTLDG</sequence>
<name>A0A8J4X7J3_CLAMG</name>
<protein>
    <submittedName>
        <fullName evidence="1">Uncharacterized protein</fullName>
    </submittedName>
</protein>
<accession>A0A8J4X7J3</accession>
<dbReference type="Proteomes" id="UP000727407">
    <property type="component" value="Unassembled WGS sequence"/>
</dbReference>
<dbReference type="AlphaFoldDB" id="A0A8J4X7J3"/>
<evidence type="ECO:0000313" key="2">
    <source>
        <dbReference type="Proteomes" id="UP000727407"/>
    </source>
</evidence>
<reference evidence="1" key="1">
    <citation type="submission" date="2020-07" db="EMBL/GenBank/DDBJ databases">
        <title>Clarias magur genome sequencing, assembly and annotation.</title>
        <authorList>
            <person name="Kushwaha B."/>
            <person name="Kumar R."/>
            <person name="Das P."/>
            <person name="Joshi C.G."/>
            <person name="Kumar D."/>
            <person name="Nagpure N.S."/>
            <person name="Pandey M."/>
            <person name="Agarwal S."/>
            <person name="Srivastava S."/>
            <person name="Singh M."/>
            <person name="Sahoo L."/>
            <person name="Jayasankar P."/>
            <person name="Meher P.K."/>
            <person name="Koringa P.G."/>
            <person name="Iquebal M.A."/>
            <person name="Das S.P."/>
            <person name="Bit A."/>
            <person name="Patnaik S."/>
            <person name="Patel N."/>
            <person name="Shah T.M."/>
            <person name="Hinsu A."/>
            <person name="Jena J.K."/>
        </authorList>
    </citation>
    <scope>NUCLEOTIDE SEQUENCE</scope>
    <source>
        <strain evidence="1">CIFAMagur01</strain>
        <tissue evidence="1">Testis</tissue>
    </source>
</reference>
<dbReference type="EMBL" id="QNUK01000055">
    <property type="protein sequence ID" value="KAF5904591.1"/>
    <property type="molecule type" value="Genomic_DNA"/>
</dbReference>